<dbReference type="SUPFAM" id="SSF53474">
    <property type="entry name" value="alpha/beta-Hydrolases"/>
    <property type="match status" value="1"/>
</dbReference>
<dbReference type="RefSeq" id="WP_240591564.1">
    <property type="nucleotide sequence ID" value="NZ_JAKUDL010000004.1"/>
</dbReference>
<dbReference type="PANTHER" id="PTHR42776">
    <property type="entry name" value="SERINE PEPTIDASE S9 FAMILY MEMBER"/>
    <property type="match status" value="1"/>
</dbReference>
<evidence type="ECO:0000256" key="2">
    <source>
        <dbReference type="ARBA" id="ARBA00022825"/>
    </source>
</evidence>
<dbReference type="EMBL" id="JAKUDL010000004">
    <property type="protein sequence ID" value="MCH4295345.1"/>
    <property type="molecule type" value="Genomic_DNA"/>
</dbReference>
<gene>
    <name evidence="5" type="ORF">MJ923_13625</name>
</gene>
<reference evidence="5 6" key="1">
    <citation type="submission" date="2022-02" db="EMBL/GenBank/DDBJ databases">
        <title>The genome sequence of Shewanella sp. 3B26.</title>
        <authorList>
            <person name="Du J."/>
        </authorList>
    </citation>
    <scope>NUCLEOTIDE SEQUENCE [LARGE SCALE GENOMIC DNA]</scope>
    <source>
        <strain evidence="5 6">3B26</strain>
    </source>
</reference>
<dbReference type="Gene3D" id="3.40.50.1820">
    <property type="entry name" value="alpha/beta hydrolase"/>
    <property type="match status" value="1"/>
</dbReference>
<dbReference type="InterPro" id="IPR029058">
    <property type="entry name" value="AB_hydrolase_fold"/>
</dbReference>
<keyword evidence="1" id="KW-0378">Hydrolase</keyword>
<dbReference type="GO" id="GO:0006508">
    <property type="term" value="P:proteolysis"/>
    <property type="evidence" value="ECO:0007669"/>
    <property type="project" value="InterPro"/>
</dbReference>
<comment type="caution">
    <text evidence="5">The sequence shown here is derived from an EMBL/GenBank/DDBJ whole genome shotgun (WGS) entry which is preliminary data.</text>
</comment>
<dbReference type="InterPro" id="IPR001375">
    <property type="entry name" value="Peptidase_S9_cat"/>
</dbReference>
<keyword evidence="2" id="KW-0720">Serine protease</keyword>
<dbReference type="Gene3D" id="2.120.10.30">
    <property type="entry name" value="TolB, C-terminal domain"/>
    <property type="match status" value="2"/>
</dbReference>
<evidence type="ECO:0000256" key="3">
    <source>
        <dbReference type="SAM" id="SignalP"/>
    </source>
</evidence>
<dbReference type="Pfam" id="PF00326">
    <property type="entry name" value="Peptidase_S9"/>
    <property type="match status" value="1"/>
</dbReference>
<dbReference type="InterPro" id="IPR011042">
    <property type="entry name" value="6-blade_b-propeller_TolB-like"/>
</dbReference>
<evidence type="ECO:0000313" key="5">
    <source>
        <dbReference type="EMBL" id="MCH4295345.1"/>
    </source>
</evidence>
<evidence type="ECO:0000256" key="1">
    <source>
        <dbReference type="ARBA" id="ARBA00022801"/>
    </source>
</evidence>
<sequence length="680" mass="75676">MSPLYQRLLMAGLLAAPAAMAAPSHQITIDDFFSIANMGSVVISPDGNHALWLESRWDKELDKSQAELWQIDLQNRAPVRLTFTDESESRPVWSPNGQFIYYIGKEKREGAKAPYNGKPQVFRIAKGGSEAVAMTREKDGVNAFELSKDGAALYFLANKETKDKDTWAGIRASHSAPQYGHGKRDTNPLYRLDLQNFRQELLLDDDKVVWDFSVSPDGKQIARITTDDNELVYLEGWSRVEVFNTADKQNRVLEDKAWREQAASPYGWLEGLAWDTRGERLAFRIDFDGHPGRLFVVNTQGKGQMELTRPGKVTLNGADIQWRPGSDELCYRGAEAARVKLFCTEINGLKQGDTRAVVGGDLVMGGYSFDSRGQRLAFSHNGLSHFSDLFVADADGKKATPKRLTNINPQSADWQLPQISIYKWQAPDGTEVEGILELPFGWDKSKGKLPLVVQIHGGPTAATPYSLQHRSYGRASFPAQGWALLSPNYRGSTGYGDKFLTDLVGREHDIEVKDILSGVDKLIADGIVDGDKLAVMGWSNGGYLTNALISTTDRFKAASSGAGVFDQRLQWMLEDTPGHVVNFMEGLPWEKADAYTHGSSLSHADKIKTPTLIHIGEKDARVPLGHAQGLYRALHNYLGVPVELVVYPGEGHGLSKYQHRKAKMEWDLKWFNYYVLGIEP</sequence>
<organism evidence="5 6">
    <name type="scientific">Shewanella zhuhaiensis</name>
    <dbReference type="NCBI Taxonomy" id="2919576"/>
    <lineage>
        <taxon>Bacteria</taxon>
        <taxon>Pseudomonadati</taxon>
        <taxon>Pseudomonadota</taxon>
        <taxon>Gammaproteobacteria</taxon>
        <taxon>Alteromonadales</taxon>
        <taxon>Shewanellaceae</taxon>
        <taxon>Shewanella</taxon>
    </lineage>
</organism>
<keyword evidence="3" id="KW-0732">Signal</keyword>
<dbReference type="PANTHER" id="PTHR42776:SF27">
    <property type="entry name" value="DIPEPTIDYL PEPTIDASE FAMILY MEMBER 6"/>
    <property type="match status" value="1"/>
</dbReference>
<dbReference type="Proteomes" id="UP001297581">
    <property type="component" value="Unassembled WGS sequence"/>
</dbReference>
<evidence type="ECO:0000313" key="6">
    <source>
        <dbReference type="Proteomes" id="UP001297581"/>
    </source>
</evidence>
<feature type="chain" id="PRO_5042528111" evidence="3">
    <location>
        <begin position="22"/>
        <end position="680"/>
    </location>
</feature>
<evidence type="ECO:0000259" key="4">
    <source>
        <dbReference type="Pfam" id="PF00326"/>
    </source>
</evidence>
<protein>
    <submittedName>
        <fullName evidence="5">S9 family peptidase</fullName>
    </submittedName>
</protein>
<name>A0AAJ1BIF5_9GAMM</name>
<dbReference type="GO" id="GO:0004252">
    <property type="term" value="F:serine-type endopeptidase activity"/>
    <property type="evidence" value="ECO:0007669"/>
    <property type="project" value="TreeGrafter"/>
</dbReference>
<keyword evidence="2" id="KW-0645">Protease</keyword>
<feature type="domain" description="Peptidase S9 prolyl oligopeptidase catalytic" evidence="4">
    <location>
        <begin position="477"/>
        <end position="674"/>
    </location>
</feature>
<dbReference type="Pfam" id="PF07676">
    <property type="entry name" value="PD40"/>
    <property type="match status" value="1"/>
</dbReference>
<keyword evidence="6" id="KW-1185">Reference proteome</keyword>
<dbReference type="SUPFAM" id="SSF82171">
    <property type="entry name" value="DPP6 N-terminal domain-like"/>
    <property type="match status" value="1"/>
</dbReference>
<feature type="signal peptide" evidence="3">
    <location>
        <begin position="1"/>
        <end position="21"/>
    </location>
</feature>
<accession>A0AAJ1BIF5</accession>
<dbReference type="AlphaFoldDB" id="A0AAJ1BIF5"/>
<dbReference type="InterPro" id="IPR011659">
    <property type="entry name" value="WD40"/>
</dbReference>
<proteinExistence type="predicted"/>